<evidence type="ECO:0000256" key="3">
    <source>
        <dbReference type="ARBA" id="ARBA00022737"/>
    </source>
</evidence>
<evidence type="ECO:0000256" key="1">
    <source>
        <dbReference type="ARBA" id="ARBA00004123"/>
    </source>
</evidence>
<reference evidence="6 7" key="1">
    <citation type="submission" date="2024-11" db="EMBL/GenBank/DDBJ databases">
        <title>A near-complete genome assembly of Cinchona calisaya.</title>
        <authorList>
            <person name="Lian D.C."/>
            <person name="Zhao X.W."/>
            <person name="Wei L."/>
        </authorList>
    </citation>
    <scope>NUCLEOTIDE SEQUENCE [LARGE SCALE GENOMIC DNA]</scope>
    <source>
        <tissue evidence="6">Nenye</tissue>
    </source>
</reference>
<proteinExistence type="predicted"/>
<evidence type="ECO:0000256" key="2">
    <source>
        <dbReference type="ARBA" id="ARBA00022574"/>
    </source>
</evidence>
<sequence>MTSPSPTPPPSLSKPSSPRPPFPPPPSAPTLAYSLLVTSTAPRVDKLHLFSSGDDAIVKYWDVITEQRVNCYCEDMGCDWRWEITAYNGESQEDLHRFAWGRLGGRENEGTFAKDEQKRRALRPSYFRYFHRGQNEKPSESDYLIMRPKKVKLVEHDKLLNL</sequence>
<keyword evidence="7" id="KW-1185">Reference proteome</keyword>
<accession>A0ABD2ZEQ5</accession>
<organism evidence="6 7">
    <name type="scientific">Cinchona calisaya</name>
    <dbReference type="NCBI Taxonomy" id="153742"/>
    <lineage>
        <taxon>Eukaryota</taxon>
        <taxon>Viridiplantae</taxon>
        <taxon>Streptophyta</taxon>
        <taxon>Embryophyta</taxon>
        <taxon>Tracheophyta</taxon>
        <taxon>Spermatophyta</taxon>
        <taxon>Magnoliopsida</taxon>
        <taxon>eudicotyledons</taxon>
        <taxon>Gunneridae</taxon>
        <taxon>Pentapetalae</taxon>
        <taxon>asterids</taxon>
        <taxon>lamiids</taxon>
        <taxon>Gentianales</taxon>
        <taxon>Rubiaceae</taxon>
        <taxon>Cinchonoideae</taxon>
        <taxon>Cinchoneae</taxon>
        <taxon>Cinchona</taxon>
    </lineage>
</organism>
<evidence type="ECO:0000256" key="5">
    <source>
        <dbReference type="SAM" id="MobiDB-lite"/>
    </source>
</evidence>
<keyword evidence="4" id="KW-0539">Nucleus</keyword>
<keyword evidence="3" id="KW-0677">Repeat</keyword>
<dbReference type="AlphaFoldDB" id="A0ABD2ZEQ5"/>
<dbReference type="EMBL" id="JBJUIK010000009">
    <property type="protein sequence ID" value="KAL3517509.1"/>
    <property type="molecule type" value="Genomic_DNA"/>
</dbReference>
<dbReference type="GO" id="GO:0005634">
    <property type="term" value="C:nucleus"/>
    <property type="evidence" value="ECO:0007669"/>
    <property type="project" value="UniProtKB-SubCell"/>
</dbReference>
<keyword evidence="2" id="KW-0853">WD repeat</keyword>
<dbReference type="Proteomes" id="UP001630127">
    <property type="component" value="Unassembled WGS sequence"/>
</dbReference>
<comment type="subcellular location">
    <subcellularLocation>
        <location evidence="1">Nucleus</location>
    </subcellularLocation>
</comment>
<evidence type="ECO:0000313" key="6">
    <source>
        <dbReference type="EMBL" id="KAL3517509.1"/>
    </source>
</evidence>
<dbReference type="PANTHER" id="PTHR19924">
    <property type="entry name" value="UTP15 U3 SMALL NUCLEOLAR RNA-ASSOCIATED PROTEIN 15 FAMILY MEMBER"/>
    <property type="match status" value="1"/>
</dbReference>
<feature type="region of interest" description="Disordered" evidence="5">
    <location>
        <begin position="1"/>
        <end position="27"/>
    </location>
</feature>
<protein>
    <submittedName>
        <fullName evidence="6">Uncharacterized protein</fullName>
    </submittedName>
</protein>
<dbReference type="PANTHER" id="PTHR19924:SF26">
    <property type="entry name" value="U3 SMALL NUCLEOLAR RNA-ASSOCIATED PROTEIN 15 HOMOLOG"/>
    <property type="match status" value="1"/>
</dbReference>
<evidence type="ECO:0000313" key="7">
    <source>
        <dbReference type="Proteomes" id="UP001630127"/>
    </source>
</evidence>
<gene>
    <name evidence="6" type="ORF">ACH5RR_020098</name>
</gene>
<comment type="caution">
    <text evidence="6">The sequence shown here is derived from an EMBL/GenBank/DDBJ whole genome shotgun (WGS) entry which is preliminary data.</text>
</comment>
<evidence type="ECO:0000256" key="4">
    <source>
        <dbReference type="ARBA" id="ARBA00023242"/>
    </source>
</evidence>
<name>A0ABD2ZEQ5_9GENT</name>